<dbReference type="InterPro" id="IPR036163">
    <property type="entry name" value="HMA_dom_sf"/>
</dbReference>
<dbReference type="PROSITE" id="PS01229">
    <property type="entry name" value="COF_2"/>
    <property type="match status" value="1"/>
</dbReference>
<feature type="transmembrane region" description="Helical" evidence="15">
    <location>
        <begin position="112"/>
        <end position="130"/>
    </location>
</feature>
<feature type="domain" description="HMA" evidence="16">
    <location>
        <begin position="30"/>
        <end position="96"/>
    </location>
</feature>
<keyword evidence="4 15" id="KW-1003">Cell membrane</keyword>
<evidence type="ECO:0000256" key="1">
    <source>
        <dbReference type="ARBA" id="ARBA00004651"/>
    </source>
</evidence>
<dbReference type="GO" id="GO:0043682">
    <property type="term" value="F:P-type divalent copper transporter activity"/>
    <property type="evidence" value="ECO:0007669"/>
    <property type="project" value="TreeGrafter"/>
</dbReference>
<evidence type="ECO:0000256" key="12">
    <source>
        <dbReference type="ARBA" id="ARBA00022989"/>
    </source>
</evidence>
<dbReference type="SUPFAM" id="SSF81660">
    <property type="entry name" value="Metal cation-transporting ATPase, ATP-binding domain N"/>
    <property type="match status" value="1"/>
</dbReference>
<feature type="transmembrane region" description="Helical" evidence="15">
    <location>
        <begin position="210"/>
        <end position="229"/>
    </location>
</feature>
<dbReference type="SFLD" id="SFLDG00002">
    <property type="entry name" value="C1.7:_P-type_atpase_like"/>
    <property type="match status" value="1"/>
</dbReference>
<gene>
    <name evidence="17" type="ORF">E2I14_02425</name>
</gene>
<keyword evidence="3" id="KW-0813">Transport</keyword>
<dbReference type="InterPro" id="IPR023214">
    <property type="entry name" value="HAD_sf"/>
</dbReference>
<dbReference type="SUPFAM" id="SSF81665">
    <property type="entry name" value="Calcium ATPase, transmembrane domain M"/>
    <property type="match status" value="1"/>
</dbReference>
<keyword evidence="8 15" id="KW-0547">Nucleotide-binding</keyword>
<dbReference type="InterPro" id="IPR008250">
    <property type="entry name" value="ATPase_P-typ_transduc_dom_A_sf"/>
</dbReference>
<dbReference type="InterPro" id="IPR027256">
    <property type="entry name" value="P-typ_ATPase_IB"/>
</dbReference>
<dbReference type="NCBIfam" id="TIGR01511">
    <property type="entry name" value="ATPase-IB1_Cu"/>
    <property type="match status" value="1"/>
</dbReference>
<dbReference type="Gene3D" id="2.70.150.10">
    <property type="entry name" value="Calcium-transporting ATPase, cytoplasmic transduction domain A"/>
    <property type="match status" value="1"/>
</dbReference>
<keyword evidence="6 15" id="KW-0812">Transmembrane</keyword>
<dbReference type="InterPro" id="IPR001757">
    <property type="entry name" value="P_typ_ATPase"/>
</dbReference>
<dbReference type="NCBIfam" id="TIGR01525">
    <property type="entry name" value="ATPase-IB_hvy"/>
    <property type="match status" value="1"/>
</dbReference>
<dbReference type="InterPro" id="IPR018303">
    <property type="entry name" value="ATPase_P-typ_P_site"/>
</dbReference>
<keyword evidence="11" id="KW-1278">Translocase</keyword>
<keyword evidence="10" id="KW-0460">Magnesium</keyword>
<evidence type="ECO:0000256" key="8">
    <source>
        <dbReference type="ARBA" id="ARBA00022741"/>
    </source>
</evidence>
<dbReference type="FunFam" id="3.30.70.100:FF:000001">
    <property type="entry name" value="ATPase copper transporting beta"/>
    <property type="match status" value="1"/>
</dbReference>
<dbReference type="SFLD" id="SFLDS00003">
    <property type="entry name" value="Haloacid_Dehalogenase"/>
    <property type="match status" value="1"/>
</dbReference>
<evidence type="ECO:0000256" key="13">
    <source>
        <dbReference type="ARBA" id="ARBA00023065"/>
    </source>
</evidence>
<dbReference type="GO" id="GO:0005507">
    <property type="term" value="F:copper ion binding"/>
    <property type="evidence" value="ECO:0007669"/>
    <property type="project" value="TreeGrafter"/>
</dbReference>
<feature type="transmembrane region" description="Helical" evidence="15">
    <location>
        <begin position="371"/>
        <end position="389"/>
    </location>
</feature>
<evidence type="ECO:0000256" key="6">
    <source>
        <dbReference type="ARBA" id="ARBA00022692"/>
    </source>
</evidence>
<sequence length="752" mass="81474">MGLKPALMDINSTMTSSTTELASVSPAPQSQEKISLNGMRCAACAQLIEFRLKQLAGVDKVVMNYAGHRVDVTWQPETTSLHKIIQAVQDLGYGALPEGEHKLLEKRQKKDVWRLFVAAFAMMQVMMYAFPSYMEPHPEVGGDLTPEIDHLLKLACFALAIPVLLFSSMPFFKAAWRDIKNRHVGMDVPVSTGILATFFMSAWATFTGGHVYFDSMIMFVFLLLSGRMIEARVHQKSTAALRSLTQLTPTFAQYLPNFPNVRNSVQIEAQQLRIGDYVLVPPGAQIPADGCVVEGNSECDESWMSGESKPQPKTMHSKLIGGSLNLTNPLVMRAEQVAETTQFAHLLRMMEAASNEKPPLVALADRHASHFLTIIMLLSIITGLVWWQIDPSRAIWVAITVLVVTCPCALSLATPGVMSAVIGLLAKRGVLIAKGSAIEGLARAEHIVFDKTGTLTEGKLSLSASHIWRDDTSAMQVCSAMAAASLHPVSKALVASGALPESAIVCDRLIEESGLGMQASYLGNTYRLGRPSFVQELSSGSQSGEIASLPSIFQNSSLCAFGDQDGLIALYALADGLRPDAREMVRQLHSMGIKLHILSGDSANVVQRIAAELGLDQAQGEMSPEQKFAVIQAMQKNGARVVMMGDGMNDGPSLSIANVSIAMGQGAPITQARSDVLLLSNRLLDFSYAVQMCRRSLRLIKENLAWAIAYNVLAIPAAVIGYIQPWHAAIGMSLSSLIVVCNSLRLLIAKKN</sequence>
<keyword evidence="13" id="KW-0406">Ion transport</keyword>
<dbReference type="PRINTS" id="PR00119">
    <property type="entry name" value="CATATPASE"/>
</dbReference>
<dbReference type="OrthoDB" id="8552908at2"/>
<evidence type="ECO:0000313" key="17">
    <source>
        <dbReference type="EMBL" id="TDK68418.1"/>
    </source>
</evidence>
<dbReference type="SUPFAM" id="SSF56784">
    <property type="entry name" value="HAD-like"/>
    <property type="match status" value="1"/>
</dbReference>
<evidence type="ECO:0000256" key="4">
    <source>
        <dbReference type="ARBA" id="ARBA00022475"/>
    </source>
</evidence>
<evidence type="ECO:0000256" key="14">
    <source>
        <dbReference type="ARBA" id="ARBA00023136"/>
    </source>
</evidence>
<evidence type="ECO:0000256" key="9">
    <source>
        <dbReference type="ARBA" id="ARBA00022840"/>
    </source>
</evidence>
<dbReference type="Gene3D" id="3.40.50.1000">
    <property type="entry name" value="HAD superfamily/HAD-like"/>
    <property type="match status" value="1"/>
</dbReference>
<dbReference type="FunFam" id="2.70.150.10:FF:000002">
    <property type="entry name" value="Copper-transporting ATPase 1, putative"/>
    <property type="match status" value="1"/>
</dbReference>
<dbReference type="PROSITE" id="PS00154">
    <property type="entry name" value="ATPASE_E1_E2"/>
    <property type="match status" value="1"/>
</dbReference>
<feature type="transmembrane region" description="Helical" evidence="15">
    <location>
        <begin position="704"/>
        <end position="723"/>
    </location>
</feature>
<protein>
    <submittedName>
        <fullName evidence="17">Cation-translocating P-type ATPase</fullName>
    </submittedName>
</protein>
<dbReference type="Pfam" id="PF00122">
    <property type="entry name" value="E1-E2_ATPase"/>
    <property type="match status" value="1"/>
</dbReference>
<reference evidence="17 18" key="1">
    <citation type="submission" date="2019-03" db="EMBL/GenBank/DDBJ databases">
        <title>Sapientia aquatica gen. nov., sp. nov., isolated from a crater lake.</title>
        <authorList>
            <person name="Felfoldi T."/>
            <person name="Szabo A."/>
            <person name="Toth E."/>
            <person name="Schumann P."/>
            <person name="Keki Z."/>
            <person name="Marialigeti K."/>
            <person name="Mathe I."/>
        </authorList>
    </citation>
    <scope>NUCLEOTIDE SEQUENCE [LARGE SCALE GENOMIC DNA]</scope>
    <source>
        <strain evidence="17 18">SA-152</strain>
    </source>
</reference>
<dbReference type="InterPro" id="IPR059000">
    <property type="entry name" value="ATPase_P-type_domA"/>
</dbReference>
<dbReference type="GO" id="GO:0055070">
    <property type="term" value="P:copper ion homeostasis"/>
    <property type="evidence" value="ECO:0007669"/>
    <property type="project" value="TreeGrafter"/>
</dbReference>
<dbReference type="CDD" id="cd00371">
    <property type="entry name" value="HMA"/>
    <property type="match status" value="1"/>
</dbReference>
<dbReference type="Gene3D" id="3.40.1110.10">
    <property type="entry name" value="Calcium-transporting ATPase, cytoplasmic domain N"/>
    <property type="match status" value="1"/>
</dbReference>
<dbReference type="Proteomes" id="UP000294829">
    <property type="component" value="Unassembled WGS sequence"/>
</dbReference>
<evidence type="ECO:0000256" key="15">
    <source>
        <dbReference type="RuleBase" id="RU362081"/>
    </source>
</evidence>
<dbReference type="CDD" id="cd02079">
    <property type="entry name" value="P-type_ATPase_HM"/>
    <property type="match status" value="1"/>
</dbReference>
<evidence type="ECO:0000256" key="10">
    <source>
        <dbReference type="ARBA" id="ARBA00022842"/>
    </source>
</evidence>
<dbReference type="SUPFAM" id="SSF55008">
    <property type="entry name" value="HMA, heavy metal-associated domain"/>
    <property type="match status" value="1"/>
</dbReference>
<dbReference type="SFLD" id="SFLDF00027">
    <property type="entry name" value="p-type_atpase"/>
    <property type="match status" value="1"/>
</dbReference>
<dbReference type="GO" id="GO:0016887">
    <property type="term" value="F:ATP hydrolysis activity"/>
    <property type="evidence" value="ECO:0007669"/>
    <property type="project" value="InterPro"/>
</dbReference>
<dbReference type="PROSITE" id="PS50846">
    <property type="entry name" value="HMA_2"/>
    <property type="match status" value="1"/>
</dbReference>
<name>A0A4R5W5S7_9BURK</name>
<evidence type="ECO:0000256" key="11">
    <source>
        <dbReference type="ARBA" id="ARBA00022967"/>
    </source>
</evidence>
<dbReference type="AlphaFoldDB" id="A0A4R5W5S7"/>
<accession>A0A4R5W5S7</accession>
<dbReference type="NCBIfam" id="TIGR01494">
    <property type="entry name" value="ATPase_P-type"/>
    <property type="match status" value="1"/>
</dbReference>
<keyword evidence="7 15" id="KW-0479">Metal-binding</keyword>
<keyword evidence="9 15" id="KW-0067">ATP-binding</keyword>
<keyword evidence="18" id="KW-1185">Reference proteome</keyword>
<comment type="similarity">
    <text evidence="2 15">Belongs to the cation transport ATPase (P-type) (TC 3.A.3) family. Type IB subfamily.</text>
</comment>
<dbReference type="InterPro" id="IPR006121">
    <property type="entry name" value="HMA_dom"/>
</dbReference>
<dbReference type="InterPro" id="IPR023299">
    <property type="entry name" value="ATPase_P-typ_cyto_dom_N"/>
</dbReference>
<feature type="transmembrane region" description="Helical" evidence="15">
    <location>
        <begin position="150"/>
        <end position="172"/>
    </location>
</feature>
<evidence type="ECO:0000256" key="5">
    <source>
        <dbReference type="ARBA" id="ARBA00022553"/>
    </source>
</evidence>
<keyword evidence="5" id="KW-0597">Phosphoprotein</keyword>
<keyword evidence="14 15" id="KW-0472">Membrane</keyword>
<evidence type="ECO:0000259" key="16">
    <source>
        <dbReference type="PROSITE" id="PS50846"/>
    </source>
</evidence>
<dbReference type="GO" id="GO:0005886">
    <property type="term" value="C:plasma membrane"/>
    <property type="evidence" value="ECO:0007669"/>
    <property type="project" value="UniProtKB-SubCell"/>
</dbReference>
<dbReference type="InterPro" id="IPR044492">
    <property type="entry name" value="P_typ_ATPase_HD_dom"/>
</dbReference>
<proteinExistence type="inferred from homology"/>
<feature type="transmembrane region" description="Helical" evidence="15">
    <location>
        <begin position="184"/>
        <end position="204"/>
    </location>
</feature>
<dbReference type="Pfam" id="PF00403">
    <property type="entry name" value="HMA"/>
    <property type="match status" value="1"/>
</dbReference>
<dbReference type="InterPro" id="IPR036412">
    <property type="entry name" value="HAD-like_sf"/>
</dbReference>
<dbReference type="PANTHER" id="PTHR43520:SF5">
    <property type="entry name" value="CATION-TRANSPORTING P-TYPE ATPASE-RELATED"/>
    <property type="match status" value="1"/>
</dbReference>
<evidence type="ECO:0000256" key="2">
    <source>
        <dbReference type="ARBA" id="ARBA00006024"/>
    </source>
</evidence>
<dbReference type="Pfam" id="PF00702">
    <property type="entry name" value="Hydrolase"/>
    <property type="match status" value="1"/>
</dbReference>
<evidence type="ECO:0000256" key="7">
    <source>
        <dbReference type="ARBA" id="ARBA00022723"/>
    </source>
</evidence>
<feature type="transmembrane region" description="Helical" evidence="15">
    <location>
        <begin position="729"/>
        <end position="748"/>
    </location>
</feature>
<evidence type="ECO:0000256" key="3">
    <source>
        <dbReference type="ARBA" id="ARBA00022448"/>
    </source>
</evidence>
<dbReference type="GO" id="GO:0005524">
    <property type="term" value="F:ATP binding"/>
    <property type="evidence" value="ECO:0007669"/>
    <property type="project" value="UniProtKB-UniRule"/>
</dbReference>
<feature type="transmembrane region" description="Helical" evidence="15">
    <location>
        <begin position="395"/>
        <end position="426"/>
    </location>
</feature>
<comment type="caution">
    <text evidence="17">The sequence shown here is derived from an EMBL/GenBank/DDBJ whole genome shotgun (WGS) entry which is preliminary data.</text>
</comment>
<comment type="subcellular location">
    <subcellularLocation>
        <location evidence="1">Cell membrane</location>
        <topology evidence="1">Multi-pass membrane protein</topology>
    </subcellularLocation>
</comment>
<organism evidence="17 18">
    <name type="scientific">Sapientia aquatica</name>
    <dbReference type="NCBI Taxonomy" id="1549640"/>
    <lineage>
        <taxon>Bacteria</taxon>
        <taxon>Pseudomonadati</taxon>
        <taxon>Pseudomonadota</taxon>
        <taxon>Betaproteobacteria</taxon>
        <taxon>Burkholderiales</taxon>
        <taxon>Oxalobacteraceae</taxon>
        <taxon>Sapientia</taxon>
    </lineage>
</organism>
<dbReference type="PANTHER" id="PTHR43520">
    <property type="entry name" value="ATP7, ISOFORM B"/>
    <property type="match status" value="1"/>
</dbReference>
<dbReference type="Gene3D" id="3.30.70.100">
    <property type="match status" value="1"/>
</dbReference>
<dbReference type="SUPFAM" id="SSF81653">
    <property type="entry name" value="Calcium ATPase, transduction domain A"/>
    <property type="match status" value="1"/>
</dbReference>
<dbReference type="EMBL" id="SMYL01000001">
    <property type="protein sequence ID" value="TDK68418.1"/>
    <property type="molecule type" value="Genomic_DNA"/>
</dbReference>
<evidence type="ECO:0000313" key="18">
    <source>
        <dbReference type="Proteomes" id="UP000294829"/>
    </source>
</evidence>
<keyword evidence="12 15" id="KW-1133">Transmembrane helix</keyword>
<dbReference type="InterPro" id="IPR023298">
    <property type="entry name" value="ATPase_P-typ_TM_dom_sf"/>
</dbReference>